<dbReference type="InterPro" id="IPR050584">
    <property type="entry name" value="Cholesterol_7-desaturase"/>
</dbReference>
<keyword evidence="1" id="KW-0001">2Fe-2S</keyword>
<name>A0A1G7X482_PSEOR</name>
<dbReference type="Gene3D" id="3.90.380.10">
    <property type="entry name" value="Naphthalene 1,2-dioxygenase Alpha Subunit, Chain A, domain 1"/>
    <property type="match status" value="1"/>
</dbReference>
<evidence type="ECO:0000256" key="4">
    <source>
        <dbReference type="ARBA" id="ARBA00023004"/>
    </source>
</evidence>
<keyword evidence="7" id="KW-0489">Methyltransferase</keyword>
<dbReference type="Pfam" id="PF19112">
    <property type="entry name" value="VanA_C"/>
    <property type="match status" value="1"/>
</dbReference>
<keyword evidence="4" id="KW-0408">Iron</keyword>
<evidence type="ECO:0000313" key="8">
    <source>
        <dbReference type="Proteomes" id="UP000198967"/>
    </source>
</evidence>
<protein>
    <submittedName>
        <fullName evidence="7">Vanillate O-demethylase monooxygenase subunit</fullName>
    </submittedName>
</protein>
<keyword evidence="3" id="KW-0560">Oxidoreductase</keyword>
<dbReference type="PROSITE" id="PS51296">
    <property type="entry name" value="RIESKE"/>
    <property type="match status" value="1"/>
</dbReference>
<keyword evidence="2" id="KW-0479">Metal-binding</keyword>
<dbReference type="Gene3D" id="2.102.10.10">
    <property type="entry name" value="Rieske [2Fe-2S] iron-sulphur domain"/>
    <property type="match status" value="1"/>
</dbReference>
<dbReference type="InterPro" id="IPR036922">
    <property type="entry name" value="Rieske_2Fe-2S_sf"/>
</dbReference>
<dbReference type="EMBL" id="FNBE01000015">
    <property type="protein sequence ID" value="SDG78917.1"/>
    <property type="molecule type" value="Genomic_DNA"/>
</dbReference>
<dbReference type="GO" id="GO:0004497">
    <property type="term" value="F:monooxygenase activity"/>
    <property type="evidence" value="ECO:0007669"/>
    <property type="project" value="UniProtKB-KW"/>
</dbReference>
<dbReference type="STRING" id="366584.SAMN05216377_11578"/>
<dbReference type="RefSeq" id="WP_093088108.1">
    <property type="nucleotide sequence ID" value="NZ_FNBE01000015.1"/>
</dbReference>
<dbReference type="SUPFAM" id="SSF55961">
    <property type="entry name" value="Bet v1-like"/>
    <property type="match status" value="1"/>
</dbReference>
<keyword evidence="5" id="KW-0411">Iron-sulfur</keyword>
<dbReference type="InterPro" id="IPR017941">
    <property type="entry name" value="Rieske_2Fe-2S"/>
</dbReference>
<keyword evidence="7" id="KW-0808">Transferase</keyword>
<keyword evidence="7" id="KW-0503">Monooxygenase</keyword>
<dbReference type="PANTHER" id="PTHR21266:SF57">
    <property type="entry name" value="3-CHLOROBENZOATE-3,4-DIOXYGENASE"/>
    <property type="match status" value="1"/>
</dbReference>
<dbReference type="Pfam" id="PF00355">
    <property type="entry name" value="Rieske"/>
    <property type="match status" value="1"/>
</dbReference>
<organism evidence="7 8">
    <name type="scientific">Pseudonocardia oroxyli</name>
    <dbReference type="NCBI Taxonomy" id="366584"/>
    <lineage>
        <taxon>Bacteria</taxon>
        <taxon>Bacillati</taxon>
        <taxon>Actinomycetota</taxon>
        <taxon>Actinomycetes</taxon>
        <taxon>Pseudonocardiales</taxon>
        <taxon>Pseudonocardiaceae</taxon>
        <taxon>Pseudonocardia</taxon>
    </lineage>
</organism>
<accession>A0A1G7X482</accession>
<dbReference type="Proteomes" id="UP000198967">
    <property type="component" value="Unassembled WGS sequence"/>
</dbReference>
<gene>
    <name evidence="7" type="ORF">SAMN05216377_11578</name>
</gene>
<dbReference type="AlphaFoldDB" id="A0A1G7X482"/>
<dbReference type="OrthoDB" id="5243643at2"/>
<dbReference type="SUPFAM" id="SSF50022">
    <property type="entry name" value="ISP domain"/>
    <property type="match status" value="1"/>
</dbReference>
<feature type="domain" description="Rieske" evidence="6">
    <location>
        <begin position="18"/>
        <end position="119"/>
    </location>
</feature>
<keyword evidence="8" id="KW-1185">Reference proteome</keyword>
<dbReference type="GO" id="GO:0008168">
    <property type="term" value="F:methyltransferase activity"/>
    <property type="evidence" value="ECO:0007669"/>
    <property type="project" value="UniProtKB-KW"/>
</dbReference>
<dbReference type="GO" id="GO:0051537">
    <property type="term" value="F:2 iron, 2 sulfur cluster binding"/>
    <property type="evidence" value="ECO:0007669"/>
    <property type="project" value="UniProtKB-KW"/>
</dbReference>
<evidence type="ECO:0000259" key="6">
    <source>
        <dbReference type="PROSITE" id="PS51296"/>
    </source>
</evidence>
<evidence type="ECO:0000256" key="3">
    <source>
        <dbReference type="ARBA" id="ARBA00023002"/>
    </source>
</evidence>
<evidence type="ECO:0000256" key="5">
    <source>
        <dbReference type="ARBA" id="ARBA00023014"/>
    </source>
</evidence>
<evidence type="ECO:0000313" key="7">
    <source>
        <dbReference type="EMBL" id="SDG78917.1"/>
    </source>
</evidence>
<dbReference type="GO" id="GO:0032259">
    <property type="term" value="P:methylation"/>
    <property type="evidence" value="ECO:0007669"/>
    <property type="project" value="UniProtKB-KW"/>
</dbReference>
<evidence type="ECO:0000256" key="1">
    <source>
        <dbReference type="ARBA" id="ARBA00022714"/>
    </source>
</evidence>
<dbReference type="GO" id="GO:0046872">
    <property type="term" value="F:metal ion binding"/>
    <property type="evidence" value="ECO:0007669"/>
    <property type="project" value="UniProtKB-KW"/>
</dbReference>
<sequence length="332" mass="36274">MSDTLFDPADRAILAGHWYAVARSADVVDAPLSARLLDQDLVVYRAGGEVVVADDLCPHRGVPLSMGTGGEALQCAYHGLRFGAGGRCVAVPAHPGARIPERLHLRPYPVRERYGLVWTCVGDPVGALPGFAEFDEPGFQTVVLPPFDVRAFAGRQVEGFLDVGHFAFVHIASFADPENTEVPPYRTEPAPFGFTVDYWSTVANVGAGTVNPFPGARWLRAYAMHLPFTPTLVIHFPDGGRLGILNAATPVGPRETRLFGVVAKDVFTDQTEAEVVEFNLRVFEEDRVIVERQRPENLPTDPRIEVNIPADRSSVAYRRALRDLGLGAFFTV</sequence>
<dbReference type="GO" id="GO:0016705">
    <property type="term" value="F:oxidoreductase activity, acting on paired donors, with incorporation or reduction of molecular oxygen"/>
    <property type="evidence" value="ECO:0007669"/>
    <property type="project" value="UniProtKB-ARBA"/>
</dbReference>
<dbReference type="PANTHER" id="PTHR21266">
    <property type="entry name" value="IRON-SULFUR DOMAIN CONTAINING PROTEIN"/>
    <property type="match status" value="1"/>
</dbReference>
<evidence type="ECO:0000256" key="2">
    <source>
        <dbReference type="ARBA" id="ARBA00022723"/>
    </source>
</evidence>
<dbReference type="InterPro" id="IPR044043">
    <property type="entry name" value="VanA_C_cat"/>
</dbReference>
<proteinExistence type="predicted"/>
<reference evidence="7 8" key="1">
    <citation type="submission" date="2016-10" db="EMBL/GenBank/DDBJ databases">
        <authorList>
            <person name="de Groot N.N."/>
        </authorList>
    </citation>
    <scope>NUCLEOTIDE SEQUENCE [LARGE SCALE GENOMIC DNA]</scope>
    <source>
        <strain evidence="7 8">CGMCC 4.3143</strain>
    </source>
</reference>